<gene>
    <name evidence="1" type="ORF">PORY_002316</name>
</gene>
<proteinExistence type="predicted"/>
<protein>
    <submittedName>
        <fullName evidence="1">Uncharacterized protein</fullName>
    </submittedName>
</protein>
<name>A0ACB7C9T5_9ASCO</name>
<organism evidence="1 2">
    <name type="scientific">Pneumocystis oryctolagi</name>
    <dbReference type="NCBI Taxonomy" id="42067"/>
    <lineage>
        <taxon>Eukaryota</taxon>
        <taxon>Fungi</taxon>
        <taxon>Dikarya</taxon>
        <taxon>Ascomycota</taxon>
        <taxon>Taphrinomycotina</taxon>
        <taxon>Pneumocystomycetes</taxon>
        <taxon>Pneumocystaceae</taxon>
        <taxon>Pneumocystis</taxon>
    </lineage>
</organism>
<evidence type="ECO:0000313" key="2">
    <source>
        <dbReference type="Proteomes" id="UP000768646"/>
    </source>
</evidence>
<evidence type="ECO:0000313" key="1">
    <source>
        <dbReference type="EMBL" id="KAG4304341.1"/>
    </source>
</evidence>
<dbReference type="EMBL" id="JABTEG010000009">
    <property type="protein sequence ID" value="KAG4304341.1"/>
    <property type="molecule type" value="Genomic_DNA"/>
</dbReference>
<reference evidence="1 2" key="1">
    <citation type="journal article" date="2021" name="Commun. Biol.">
        <title>Genomic insights into the host specific adaptation of the Pneumocystis genus.</title>
        <authorList>
            <person name="Cisse O.H."/>
            <person name="Ma L."/>
            <person name="Dekker J.P."/>
            <person name="Khil P.P."/>
            <person name="Youn J.-H."/>
            <person name="Brenchley J.M."/>
            <person name="Blair R."/>
            <person name="Pahar B."/>
            <person name="Chabe M."/>
            <person name="Van Rompay K.K.A."/>
            <person name="Keesler R."/>
            <person name="Sukura A."/>
            <person name="Hirsch V."/>
            <person name="Kutty G."/>
            <person name="Liu Y."/>
            <person name="Peng L."/>
            <person name="Chen J."/>
            <person name="Song J."/>
            <person name="Weissenbacher-Lang C."/>
            <person name="Xu J."/>
            <person name="Upham N.S."/>
            <person name="Stajich J.E."/>
            <person name="Cuomo C.A."/>
            <person name="Cushion M.T."/>
            <person name="Kovacs J.A."/>
        </authorList>
    </citation>
    <scope>NUCLEOTIDE SEQUENCE [LARGE SCALE GENOMIC DNA]</scope>
    <source>
        <strain evidence="1 2">RABM</strain>
    </source>
</reference>
<keyword evidence="2" id="KW-1185">Reference proteome</keyword>
<comment type="caution">
    <text evidence="1">The sequence shown here is derived from an EMBL/GenBank/DDBJ whole genome shotgun (WGS) entry which is preliminary data.</text>
</comment>
<accession>A0ACB7C9T5</accession>
<dbReference type="Proteomes" id="UP000768646">
    <property type="component" value="Unassembled WGS sequence"/>
</dbReference>
<sequence length="603" mass="67589">MKASVVQIHWHAETASIYSAHFEPCHQGRLATAGGDGNIRVPQMYFVWHSMYLFLIRCLFVLQIWRLERSLTTDLHGHVSGPSPHLVYLSTLSKHTQAVNVVRFSPQGMGFCFEFASGVVFYSEAFMFFTCLYFSFDKFWVGGSLASGGDDGYVFIWTLSDGPPLSTLSVHENVTLDKETWRVLRCCRSAGAEIYDLAWSPDSAYLLTGSMDHIARIYNVKEGQCIHQLTEHTHYIQGVAWDPLNMYLATMGSDRTLQLYRVKTNERLEVIPYASFSRAELSGAVCSYHNETLLSFFRRLTFTPDGSLLLVPAGQYRKTSDSDETFHTVYIYTRVGLNQRAPVAHVSGYKRPAIAVCCSPKYYTLRSVSEVDDVAKKNSLVLSSHLQNGNAVLDFALDIMLDIVPNNMLNTSSGTTFDTFTDDNVSNDALNDNLDKVLPNASENTSSSAFSLVYRMVYAVATQDTVVLYDTQQRIPIGVLSNFHYATLTDLAWSFDGDSLLMTSTDGFCSVVMFDKNELGEEYTGPRPSLHIDHVTVLKDVLKTSVNRSDSTVNTPCLSKSQFSEESDPSLCTLEKKLNLASGNKEKKRRVLPVPIQSYERKQ</sequence>